<dbReference type="InterPro" id="IPR027267">
    <property type="entry name" value="AH/BAR_dom_sf"/>
</dbReference>
<dbReference type="GO" id="GO:0035091">
    <property type="term" value="F:phosphatidylinositol binding"/>
    <property type="evidence" value="ECO:0007669"/>
    <property type="project" value="InterPro"/>
</dbReference>
<comment type="similarity">
    <text evidence="4">Belongs to the sorting nexin family.</text>
</comment>
<keyword evidence="5" id="KW-0813">Transport</keyword>
<evidence type="ECO:0000256" key="8">
    <source>
        <dbReference type="ARBA" id="ARBA00022927"/>
    </source>
</evidence>
<protein>
    <submittedName>
        <fullName evidence="12">11544_t:CDS:1</fullName>
    </submittedName>
</protein>
<comment type="caution">
    <text evidence="12">The sequence shown here is derived from an EMBL/GenBank/DDBJ whole genome shotgun (WGS) entry which is preliminary data.</text>
</comment>
<dbReference type="GO" id="GO:0005768">
    <property type="term" value="C:endosome"/>
    <property type="evidence" value="ECO:0007669"/>
    <property type="project" value="TreeGrafter"/>
</dbReference>
<evidence type="ECO:0000256" key="5">
    <source>
        <dbReference type="ARBA" id="ARBA00022448"/>
    </source>
</evidence>
<dbReference type="Gene3D" id="3.30.1520.10">
    <property type="entry name" value="Phox-like domain"/>
    <property type="match status" value="1"/>
</dbReference>
<keyword evidence="6" id="KW-0963">Cytoplasm</keyword>
<dbReference type="GO" id="GO:0005794">
    <property type="term" value="C:Golgi apparatus"/>
    <property type="evidence" value="ECO:0007669"/>
    <property type="project" value="UniProtKB-SubCell"/>
</dbReference>
<evidence type="ECO:0000313" key="13">
    <source>
        <dbReference type="Proteomes" id="UP000789739"/>
    </source>
</evidence>
<dbReference type="EMBL" id="CAJVPI010000398">
    <property type="protein sequence ID" value="CAG8529962.1"/>
    <property type="molecule type" value="Genomic_DNA"/>
</dbReference>
<keyword evidence="10" id="KW-0472">Membrane</keyword>
<evidence type="ECO:0000256" key="7">
    <source>
        <dbReference type="ARBA" id="ARBA00022553"/>
    </source>
</evidence>
<dbReference type="GO" id="GO:0030904">
    <property type="term" value="C:retromer complex"/>
    <property type="evidence" value="ECO:0007669"/>
    <property type="project" value="UniProtKB-ARBA"/>
</dbReference>
<dbReference type="InterPro" id="IPR036871">
    <property type="entry name" value="PX_dom_sf"/>
</dbReference>
<evidence type="ECO:0000256" key="10">
    <source>
        <dbReference type="ARBA" id="ARBA00023136"/>
    </source>
</evidence>
<dbReference type="AlphaFoldDB" id="A0A9N9FF80"/>
<dbReference type="SUPFAM" id="SSF103657">
    <property type="entry name" value="BAR/IMD domain-like"/>
    <property type="match status" value="1"/>
</dbReference>
<dbReference type="PANTHER" id="PTHR10555:SF170">
    <property type="entry name" value="FI18122P1"/>
    <property type="match status" value="1"/>
</dbReference>
<dbReference type="SMART" id="SM00312">
    <property type="entry name" value="PX"/>
    <property type="match status" value="1"/>
</dbReference>
<dbReference type="Gene3D" id="1.20.1270.60">
    <property type="entry name" value="Arfaptin homology (AH) domain/BAR domain"/>
    <property type="match status" value="1"/>
</dbReference>
<dbReference type="PANTHER" id="PTHR10555">
    <property type="entry name" value="SORTING NEXIN"/>
    <property type="match status" value="1"/>
</dbReference>
<evidence type="ECO:0000256" key="2">
    <source>
        <dbReference type="ARBA" id="ARBA00004496"/>
    </source>
</evidence>
<evidence type="ECO:0000256" key="3">
    <source>
        <dbReference type="ARBA" id="ARBA00004555"/>
    </source>
</evidence>
<evidence type="ECO:0000256" key="1">
    <source>
        <dbReference type="ARBA" id="ARBA00004287"/>
    </source>
</evidence>
<dbReference type="OrthoDB" id="271164at2759"/>
<keyword evidence="8" id="KW-0653">Protein transport</keyword>
<dbReference type="FunFam" id="3.30.1520.10:FF:000013">
    <property type="entry name" value="Putative Sorting nexin 3"/>
    <property type="match status" value="1"/>
</dbReference>
<dbReference type="PROSITE" id="PS50195">
    <property type="entry name" value="PX"/>
    <property type="match status" value="1"/>
</dbReference>
<dbReference type="GO" id="GO:0015031">
    <property type="term" value="P:protein transport"/>
    <property type="evidence" value="ECO:0007669"/>
    <property type="project" value="UniProtKB-KW"/>
</dbReference>
<dbReference type="GO" id="GO:0005829">
    <property type="term" value="C:cytosol"/>
    <property type="evidence" value="ECO:0007669"/>
    <property type="project" value="GOC"/>
</dbReference>
<dbReference type="GO" id="GO:0042147">
    <property type="term" value="P:retrograde transport, endosome to Golgi"/>
    <property type="evidence" value="ECO:0007669"/>
    <property type="project" value="TreeGrafter"/>
</dbReference>
<dbReference type="Pfam" id="PF09325">
    <property type="entry name" value="Vps5"/>
    <property type="match status" value="1"/>
</dbReference>
<keyword evidence="9" id="KW-0333">Golgi apparatus</keyword>
<evidence type="ECO:0000256" key="9">
    <source>
        <dbReference type="ARBA" id="ARBA00023034"/>
    </source>
</evidence>
<dbReference type="Pfam" id="PF00787">
    <property type="entry name" value="PX"/>
    <property type="match status" value="1"/>
</dbReference>
<evidence type="ECO:0000259" key="11">
    <source>
        <dbReference type="PROSITE" id="PS50195"/>
    </source>
</evidence>
<dbReference type="Proteomes" id="UP000789739">
    <property type="component" value="Unassembled WGS sequence"/>
</dbReference>
<proteinExistence type="inferred from homology"/>
<accession>A0A9N9FF80</accession>
<name>A0A9N9FF80_9GLOM</name>
<evidence type="ECO:0000313" key="12">
    <source>
        <dbReference type="EMBL" id="CAG8529962.1"/>
    </source>
</evidence>
<comment type="subcellular location">
    <subcellularLocation>
        <location evidence="2">Cytoplasm</location>
    </subcellularLocation>
    <subcellularLocation>
        <location evidence="3">Golgi apparatus</location>
    </subcellularLocation>
    <subcellularLocation>
        <location evidence="1">Membrane</location>
        <topology evidence="1">Peripheral membrane protein</topology>
        <orientation evidence="1">Cytoplasmic side</orientation>
    </subcellularLocation>
</comment>
<dbReference type="FunFam" id="1.20.1270.60:FF:000022">
    <property type="entry name" value="Sorting nexin 3 protein"/>
    <property type="match status" value="1"/>
</dbReference>
<dbReference type="GO" id="GO:0045053">
    <property type="term" value="P:protein retention in Golgi apparatus"/>
    <property type="evidence" value="ECO:0007669"/>
    <property type="project" value="TreeGrafter"/>
</dbReference>
<evidence type="ECO:0000256" key="4">
    <source>
        <dbReference type="ARBA" id="ARBA00010883"/>
    </source>
</evidence>
<organism evidence="12 13">
    <name type="scientific">Paraglomus brasilianum</name>
    <dbReference type="NCBI Taxonomy" id="144538"/>
    <lineage>
        <taxon>Eukaryota</taxon>
        <taxon>Fungi</taxon>
        <taxon>Fungi incertae sedis</taxon>
        <taxon>Mucoromycota</taxon>
        <taxon>Glomeromycotina</taxon>
        <taxon>Glomeromycetes</taxon>
        <taxon>Paraglomerales</taxon>
        <taxon>Paraglomeraceae</taxon>
        <taxon>Paraglomus</taxon>
    </lineage>
</organism>
<keyword evidence="7" id="KW-0597">Phosphoprotein</keyword>
<sequence length="565" mass="64054">MTDPTFENNFDDLLHQPSTNTISDSLSSVDVSNPFSDAVSPQSGLVSISESDDEGNNAMFSAIAIDHSDPLEHGLSFTNDTSAVFRSPVAYKTGHGGHYDKTEFEDVDVSSVKGIAAISPPYNSYVHDSYNGDYAYDEHIPYRDRINQQLLNQEDDEIVRQISESIDDYKTSDLRIPEPGEMPTFEVFVEDPRKIGDPINAHTIYKIRTKTNSNAFKGKEFTVLRRYRDFIWLYNQLTLGNPGVIVPPIPEKHAIGRFQEDFVESRRQSLEKCLNKIVSHPMLYGDPDLKLFLESDTFILDLKKKQQEEPRGVLRSLGEAVSTAAALNKFIETDEWFENRKNQLTILEGQLKVLQKSVDAIVRQRKELGISTMDLGTALLSLADAETNKTIISNVKLLSEVQQEIKELHEKQAQKDVCNMQNILDEYVRTTGSIKIAFTSRAKAHQTWQYAINELQKKKASYERVKAQGVSQDRISYLLEEVAEAEHRVEDCKHEFEDVSKLIKAELDRFDKEKVEDLKTGIETLLESTVQTQKKIIALWESYLAATEKQQDDIVKTGENSVIAS</sequence>
<dbReference type="InterPro" id="IPR001683">
    <property type="entry name" value="PX_dom"/>
</dbReference>
<reference evidence="12" key="1">
    <citation type="submission" date="2021-06" db="EMBL/GenBank/DDBJ databases">
        <authorList>
            <person name="Kallberg Y."/>
            <person name="Tangrot J."/>
            <person name="Rosling A."/>
        </authorList>
    </citation>
    <scope>NUCLEOTIDE SEQUENCE</scope>
    <source>
        <strain evidence="12">BR232B</strain>
    </source>
</reference>
<dbReference type="InterPro" id="IPR015404">
    <property type="entry name" value="Vps5_C"/>
</dbReference>
<keyword evidence="13" id="KW-1185">Reference proteome</keyword>
<feature type="domain" description="PX" evidence="11">
    <location>
        <begin position="183"/>
        <end position="299"/>
    </location>
</feature>
<dbReference type="SUPFAM" id="SSF64268">
    <property type="entry name" value="PX domain"/>
    <property type="match status" value="1"/>
</dbReference>
<gene>
    <name evidence="12" type="ORF">PBRASI_LOCUS4059</name>
</gene>
<evidence type="ECO:0000256" key="6">
    <source>
        <dbReference type="ARBA" id="ARBA00022490"/>
    </source>
</evidence>